<evidence type="ECO:0000313" key="1">
    <source>
        <dbReference type="EMBL" id="KIM55846.1"/>
    </source>
</evidence>
<keyword evidence="2" id="KW-1185">Reference proteome</keyword>
<proteinExistence type="predicted"/>
<organism evidence="1 2">
    <name type="scientific">Scleroderma citrinum Foug A</name>
    <dbReference type="NCBI Taxonomy" id="1036808"/>
    <lineage>
        <taxon>Eukaryota</taxon>
        <taxon>Fungi</taxon>
        <taxon>Dikarya</taxon>
        <taxon>Basidiomycota</taxon>
        <taxon>Agaricomycotina</taxon>
        <taxon>Agaricomycetes</taxon>
        <taxon>Agaricomycetidae</taxon>
        <taxon>Boletales</taxon>
        <taxon>Sclerodermatineae</taxon>
        <taxon>Sclerodermataceae</taxon>
        <taxon>Scleroderma</taxon>
    </lineage>
</organism>
<evidence type="ECO:0000313" key="2">
    <source>
        <dbReference type="Proteomes" id="UP000053989"/>
    </source>
</evidence>
<name>A0A0C3DIE8_9AGAM</name>
<protein>
    <submittedName>
        <fullName evidence="1">Uncharacterized protein</fullName>
    </submittedName>
</protein>
<dbReference type="EMBL" id="KN822126">
    <property type="protein sequence ID" value="KIM55846.1"/>
    <property type="molecule type" value="Genomic_DNA"/>
</dbReference>
<dbReference type="HOGENOM" id="CLU_2777396_0_0_1"/>
<reference evidence="1 2" key="1">
    <citation type="submission" date="2014-04" db="EMBL/GenBank/DDBJ databases">
        <authorList>
            <consortium name="DOE Joint Genome Institute"/>
            <person name="Kuo A."/>
            <person name="Kohler A."/>
            <person name="Nagy L.G."/>
            <person name="Floudas D."/>
            <person name="Copeland A."/>
            <person name="Barry K.W."/>
            <person name="Cichocki N."/>
            <person name="Veneault-Fourrey C."/>
            <person name="LaButti K."/>
            <person name="Lindquist E.A."/>
            <person name="Lipzen A."/>
            <person name="Lundell T."/>
            <person name="Morin E."/>
            <person name="Murat C."/>
            <person name="Sun H."/>
            <person name="Tunlid A."/>
            <person name="Henrissat B."/>
            <person name="Grigoriev I.V."/>
            <person name="Hibbett D.S."/>
            <person name="Martin F."/>
            <person name="Nordberg H.P."/>
            <person name="Cantor M.N."/>
            <person name="Hua S.X."/>
        </authorList>
    </citation>
    <scope>NUCLEOTIDE SEQUENCE [LARGE SCALE GENOMIC DNA]</scope>
    <source>
        <strain evidence="1 2">Foug A</strain>
    </source>
</reference>
<sequence length="69" mass="8309">MDTMPKYRNTRYISVTIDTGFFCRIDSSDAVCKKGAMEYPDIFDLSDQKKYWNHCYDLWYRGETRYLVS</sequence>
<reference evidence="2" key="2">
    <citation type="submission" date="2015-01" db="EMBL/GenBank/DDBJ databases">
        <title>Evolutionary Origins and Diversification of the Mycorrhizal Mutualists.</title>
        <authorList>
            <consortium name="DOE Joint Genome Institute"/>
            <consortium name="Mycorrhizal Genomics Consortium"/>
            <person name="Kohler A."/>
            <person name="Kuo A."/>
            <person name="Nagy L.G."/>
            <person name="Floudas D."/>
            <person name="Copeland A."/>
            <person name="Barry K.W."/>
            <person name="Cichocki N."/>
            <person name="Veneault-Fourrey C."/>
            <person name="LaButti K."/>
            <person name="Lindquist E.A."/>
            <person name="Lipzen A."/>
            <person name="Lundell T."/>
            <person name="Morin E."/>
            <person name="Murat C."/>
            <person name="Riley R."/>
            <person name="Ohm R."/>
            <person name="Sun H."/>
            <person name="Tunlid A."/>
            <person name="Henrissat B."/>
            <person name="Grigoriev I.V."/>
            <person name="Hibbett D.S."/>
            <person name="Martin F."/>
        </authorList>
    </citation>
    <scope>NUCLEOTIDE SEQUENCE [LARGE SCALE GENOMIC DNA]</scope>
    <source>
        <strain evidence="2">Foug A</strain>
    </source>
</reference>
<gene>
    <name evidence="1" type="ORF">SCLCIDRAFT_1220818</name>
</gene>
<dbReference type="InParanoid" id="A0A0C3DIE8"/>
<dbReference type="Proteomes" id="UP000053989">
    <property type="component" value="Unassembled WGS sequence"/>
</dbReference>
<dbReference type="AlphaFoldDB" id="A0A0C3DIE8"/>
<accession>A0A0C3DIE8</accession>